<protein>
    <submittedName>
        <fullName evidence="10">Uncharacterized protein</fullName>
    </submittedName>
</protein>
<proteinExistence type="inferred from homology"/>
<dbReference type="GO" id="GO:0003723">
    <property type="term" value="F:RNA binding"/>
    <property type="evidence" value="ECO:0007669"/>
    <property type="project" value="UniProtKB-KW"/>
</dbReference>
<evidence type="ECO:0000256" key="5">
    <source>
        <dbReference type="ARBA" id="ARBA00022884"/>
    </source>
</evidence>
<name>A0ABD1ET93_HYPHA</name>
<dbReference type="PROSITE" id="PS50822">
    <property type="entry name" value="PIWI"/>
    <property type="match status" value="1"/>
</dbReference>
<dbReference type="CDD" id="cd02845">
    <property type="entry name" value="PAZ_piwi_like"/>
    <property type="match status" value="1"/>
</dbReference>
<evidence type="ECO:0000256" key="4">
    <source>
        <dbReference type="ARBA" id="ARBA00022782"/>
    </source>
</evidence>
<keyword evidence="3" id="KW-0963">Cytoplasm</keyword>
<keyword evidence="6" id="KW-0943">RNA-mediated gene silencing</keyword>
<dbReference type="InterPro" id="IPR012337">
    <property type="entry name" value="RNaseH-like_sf"/>
</dbReference>
<feature type="domain" description="Piwi" evidence="9">
    <location>
        <begin position="555"/>
        <end position="843"/>
    </location>
</feature>
<dbReference type="InterPro" id="IPR036397">
    <property type="entry name" value="RNaseH_sf"/>
</dbReference>
<dbReference type="Pfam" id="PF02171">
    <property type="entry name" value="Piwi"/>
    <property type="match status" value="1"/>
</dbReference>
<reference evidence="10 11" key="1">
    <citation type="submission" date="2024-05" db="EMBL/GenBank/DDBJ databases">
        <title>Genetic variation in Jamaican populations of the coffee berry borer (Hypothenemus hampei).</title>
        <authorList>
            <person name="Errbii M."/>
            <person name="Myrie A."/>
        </authorList>
    </citation>
    <scope>NUCLEOTIDE SEQUENCE [LARGE SCALE GENOMIC DNA]</scope>
    <source>
        <strain evidence="10">JA-Hopewell-2020-01-JO</strain>
        <tissue evidence="10">Whole body</tissue>
    </source>
</reference>
<dbReference type="SMART" id="SM00950">
    <property type="entry name" value="Piwi"/>
    <property type="match status" value="1"/>
</dbReference>
<dbReference type="PROSITE" id="PS50821">
    <property type="entry name" value="PAZ"/>
    <property type="match status" value="1"/>
</dbReference>
<gene>
    <name evidence="10" type="ORF">ABEB36_007083</name>
</gene>
<dbReference type="Pfam" id="PF02170">
    <property type="entry name" value="PAZ"/>
    <property type="match status" value="1"/>
</dbReference>
<dbReference type="AlphaFoldDB" id="A0ABD1ET93"/>
<evidence type="ECO:0000256" key="3">
    <source>
        <dbReference type="ARBA" id="ARBA00022490"/>
    </source>
</evidence>
<evidence type="ECO:0000256" key="2">
    <source>
        <dbReference type="ARBA" id="ARBA00022473"/>
    </source>
</evidence>
<evidence type="ECO:0000256" key="6">
    <source>
        <dbReference type="ARBA" id="ARBA00023158"/>
    </source>
</evidence>
<dbReference type="Gene3D" id="2.170.260.10">
    <property type="entry name" value="paz domain"/>
    <property type="match status" value="1"/>
</dbReference>
<organism evidence="10 11">
    <name type="scientific">Hypothenemus hampei</name>
    <name type="common">Coffee berry borer</name>
    <dbReference type="NCBI Taxonomy" id="57062"/>
    <lineage>
        <taxon>Eukaryota</taxon>
        <taxon>Metazoa</taxon>
        <taxon>Ecdysozoa</taxon>
        <taxon>Arthropoda</taxon>
        <taxon>Hexapoda</taxon>
        <taxon>Insecta</taxon>
        <taxon>Pterygota</taxon>
        <taxon>Neoptera</taxon>
        <taxon>Endopterygota</taxon>
        <taxon>Coleoptera</taxon>
        <taxon>Polyphaga</taxon>
        <taxon>Cucujiformia</taxon>
        <taxon>Curculionidae</taxon>
        <taxon>Scolytinae</taxon>
        <taxon>Hypothenemus</taxon>
    </lineage>
</organism>
<keyword evidence="5" id="KW-0694">RNA-binding</keyword>
<dbReference type="Pfam" id="PF23278">
    <property type="entry name" value="Piwi_N"/>
    <property type="match status" value="1"/>
</dbReference>
<dbReference type="GO" id="GO:0030154">
    <property type="term" value="P:cell differentiation"/>
    <property type="evidence" value="ECO:0007669"/>
    <property type="project" value="UniProtKB-KW"/>
</dbReference>
<dbReference type="FunFam" id="2.170.260.10:FF:000003">
    <property type="entry name" value="Piwi-like RNA-mediated gene silencing 2"/>
    <property type="match status" value="1"/>
</dbReference>
<comment type="subcellular location">
    <subcellularLocation>
        <location evidence="1">Cytoplasm</location>
    </subcellularLocation>
</comment>
<dbReference type="InterPro" id="IPR003100">
    <property type="entry name" value="PAZ_dom"/>
</dbReference>
<evidence type="ECO:0000313" key="10">
    <source>
        <dbReference type="EMBL" id="KAL1501830.1"/>
    </source>
</evidence>
<dbReference type="SMART" id="SM00949">
    <property type="entry name" value="PAZ"/>
    <property type="match status" value="1"/>
</dbReference>
<dbReference type="GO" id="GO:0005737">
    <property type="term" value="C:cytoplasm"/>
    <property type="evidence" value="ECO:0007669"/>
    <property type="project" value="UniProtKB-SubCell"/>
</dbReference>
<keyword evidence="4" id="KW-0221">Differentiation</keyword>
<keyword evidence="2" id="KW-0217">Developmental protein</keyword>
<dbReference type="EMBL" id="JBDJPC010000005">
    <property type="protein sequence ID" value="KAL1501830.1"/>
    <property type="molecule type" value="Genomic_DNA"/>
</dbReference>
<dbReference type="Proteomes" id="UP001566132">
    <property type="component" value="Unassembled WGS sequence"/>
</dbReference>
<dbReference type="CDD" id="cd04658">
    <property type="entry name" value="Piwi_piwi-like_Euk"/>
    <property type="match status" value="1"/>
</dbReference>
<dbReference type="GO" id="GO:0140965">
    <property type="term" value="P:secondary piRNA processing"/>
    <property type="evidence" value="ECO:0007669"/>
    <property type="project" value="UniProtKB-ARBA"/>
</dbReference>
<evidence type="ECO:0000256" key="7">
    <source>
        <dbReference type="ARBA" id="ARBA00038291"/>
    </source>
</evidence>
<sequence>MEGDSSVPRGRGAKLIELMKKQKEAAVRAVGAPEEESKEETMPRGRAARLLQVMKARSVGAATVPTVSQTPSTSKPSEVQKLSEEFSQVSLSQQTREPLSYKGTSGKELRLSCNYIRLSVEEGRGVFEYEVTFYPNLDAKNIRFRLVNNIMKEIGSVKVFDGGHILFLPTKITDTSKSFDLIQPISNEPIKVTLIYKKKKSLGDKDCLQLYNVLFKRIMHILDYTQMGRNYYDTEHRHLIPQHRLEVYPGFAVAVDELEGGLMVCLDTQHRVLRTQNAYELLIDIKQKMNPRVFKETAQKNILGSIVLTRYNHKTYIVDDILWEMNPTCTFTSRDGREISFLEYYKTEYNIDIHDPNQPMLLHKKKVKKSGSSETDERLICLVPELCHLTGLSDEMRNDFKVMKDVGMYTRVTPAQRIVALRTYLDNVKKNANAQKILSEWGLSISPNNLLMPGRQLDVETINFGKNVSKNAGPNVDWNREVANNQVITPVDLRNWVVFYTDRDSKIARDFVQCMLRFASTMGCVMSQPRYEQLPDDQTSTYVKVVQQKLNRDIQIAVFISPTMRTDRYSVIKKLCCSQLGVATQVILARTLSRQDKIRSIVTKIALQINCKLGGSLWTVKFPFQGWMICGIDVYHGGPNASVCGFVSSLNESVTRWYSTAHFQTKELGDFYKAAFTKSLERYKNENGSFPAKIIIIRDGVGDGQLEVTKRYEVEQFEEVLKFFELTTTICFIVVQKRINSRVFHSMSDGKMENPPPGTIVDHTITRRYYYDFFLVPQSVKQGTVNPTHYIVLHDTCKLKPDHVQRLCYKLCHLYYNWPGTIRVPAPCQYAHKLAGMVGQYMKSPAAPDLAEKLWYL</sequence>
<comment type="similarity">
    <text evidence="7">Belongs to the argonaute family. Piwi subfamily.</text>
</comment>
<comment type="caution">
    <text evidence="10">The sequence shown here is derived from an EMBL/GenBank/DDBJ whole genome shotgun (WGS) entry which is preliminary data.</text>
</comment>
<evidence type="ECO:0000256" key="1">
    <source>
        <dbReference type="ARBA" id="ARBA00004496"/>
    </source>
</evidence>
<feature type="domain" description="PAZ" evidence="8">
    <location>
        <begin position="277"/>
        <end position="391"/>
    </location>
</feature>
<evidence type="ECO:0000259" key="9">
    <source>
        <dbReference type="PROSITE" id="PS50822"/>
    </source>
</evidence>
<dbReference type="PANTHER" id="PTHR22891">
    <property type="entry name" value="EUKARYOTIC TRANSLATION INITIATION FACTOR 2C"/>
    <property type="match status" value="1"/>
</dbReference>
<accession>A0ABD1ET93</accession>
<dbReference type="InterPro" id="IPR003165">
    <property type="entry name" value="Piwi"/>
</dbReference>
<evidence type="ECO:0000259" key="8">
    <source>
        <dbReference type="PROSITE" id="PS50821"/>
    </source>
</evidence>
<evidence type="ECO:0000313" key="11">
    <source>
        <dbReference type="Proteomes" id="UP001566132"/>
    </source>
</evidence>
<keyword evidence="11" id="KW-1185">Reference proteome</keyword>
<dbReference type="Gene3D" id="3.40.50.2300">
    <property type="match status" value="1"/>
</dbReference>
<dbReference type="SUPFAM" id="SSF101690">
    <property type="entry name" value="PAZ domain"/>
    <property type="match status" value="1"/>
</dbReference>
<dbReference type="Gene3D" id="3.30.420.10">
    <property type="entry name" value="Ribonuclease H-like superfamily/Ribonuclease H"/>
    <property type="match status" value="1"/>
</dbReference>
<dbReference type="FunFam" id="3.30.420.10:FF:000014">
    <property type="entry name" value="Piwi-like RNA-mediated gene silencing 1"/>
    <property type="match status" value="1"/>
</dbReference>
<dbReference type="InterPro" id="IPR036085">
    <property type="entry name" value="PAZ_dom_sf"/>
</dbReference>
<dbReference type="SUPFAM" id="SSF53098">
    <property type="entry name" value="Ribonuclease H-like"/>
    <property type="match status" value="1"/>
</dbReference>